<reference evidence="1" key="2">
    <citation type="submission" date="2020-09" db="EMBL/GenBank/DDBJ databases">
        <authorList>
            <person name="Sun Q."/>
            <person name="Zhou Y."/>
        </authorList>
    </citation>
    <scope>NUCLEOTIDE SEQUENCE</scope>
    <source>
        <strain evidence="1">CGMCC 1.12181</strain>
    </source>
</reference>
<evidence type="ECO:0000313" key="2">
    <source>
        <dbReference type="Proteomes" id="UP000605253"/>
    </source>
</evidence>
<dbReference type="SUPFAM" id="SSF52540">
    <property type="entry name" value="P-loop containing nucleoside triphosphate hydrolases"/>
    <property type="match status" value="1"/>
</dbReference>
<comment type="caution">
    <text evidence="1">The sequence shown here is derived from an EMBL/GenBank/DDBJ whole genome shotgun (WGS) entry which is preliminary data.</text>
</comment>
<evidence type="ECO:0000313" key="1">
    <source>
        <dbReference type="EMBL" id="GGF87263.1"/>
    </source>
</evidence>
<proteinExistence type="predicted"/>
<gene>
    <name evidence="1" type="ORF">GCM10011365_05420</name>
</gene>
<dbReference type="InterPro" id="IPR027417">
    <property type="entry name" value="P-loop_NTPase"/>
</dbReference>
<protein>
    <recommendedName>
        <fullName evidence="3">Sulfotransferase family protein</fullName>
    </recommendedName>
</protein>
<organism evidence="1 2">
    <name type="scientific">Marinicella pacifica</name>
    <dbReference type="NCBI Taxonomy" id="1171543"/>
    <lineage>
        <taxon>Bacteria</taxon>
        <taxon>Pseudomonadati</taxon>
        <taxon>Pseudomonadota</taxon>
        <taxon>Gammaproteobacteria</taxon>
        <taxon>Lysobacterales</taxon>
        <taxon>Marinicellaceae</taxon>
        <taxon>Marinicella</taxon>
    </lineage>
</organism>
<dbReference type="EMBL" id="BMEO01000002">
    <property type="protein sequence ID" value="GGF87263.1"/>
    <property type="molecule type" value="Genomic_DNA"/>
</dbReference>
<name>A0A917FJ88_9GAMM</name>
<reference evidence="1" key="1">
    <citation type="journal article" date="2014" name="Int. J. Syst. Evol. Microbiol.">
        <title>Complete genome sequence of Corynebacterium casei LMG S-19264T (=DSM 44701T), isolated from a smear-ripened cheese.</title>
        <authorList>
            <consortium name="US DOE Joint Genome Institute (JGI-PGF)"/>
            <person name="Walter F."/>
            <person name="Albersmeier A."/>
            <person name="Kalinowski J."/>
            <person name="Ruckert C."/>
        </authorList>
    </citation>
    <scope>NUCLEOTIDE SEQUENCE</scope>
    <source>
        <strain evidence="1">CGMCC 1.12181</strain>
    </source>
</reference>
<sequence length="292" mass="33984">MIKPKLLFIIGMQKSGTSLFNRMLMKQPFITNPFLPEGASFWGDLPPFTPIESPCGQLYQKHKGLKGHALDSGDFNKKDNELLHHRIKNAKVKTPILMSKNPYNSVRTEWLKKHFPEAKIYAIVRNPIANIYSLLKKYDDRNSQGIGPENGWWGIKPKLWENLLNKNKVIQCTQQWNAVNQNIIDGQTHIDRIIDYELICEKPTEIVKIVTEEFNLNTSIAELPRCKSFNDEYLYGSRLVSKNQELRRTGHFNLSELEEDIEFSPLTPSEIEYINRHSRDLWVQLKSKCMQL</sequence>
<evidence type="ECO:0008006" key="3">
    <source>
        <dbReference type="Google" id="ProtNLM"/>
    </source>
</evidence>
<dbReference type="Gene3D" id="3.40.50.300">
    <property type="entry name" value="P-loop containing nucleotide triphosphate hydrolases"/>
    <property type="match status" value="1"/>
</dbReference>
<keyword evidence="2" id="KW-1185">Reference proteome</keyword>
<dbReference type="AlphaFoldDB" id="A0A917FJ88"/>
<dbReference type="Proteomes" id="UP000605253">
    <property type="component" value="Unassembled WGS sequence"/>
</dbReference>
<dbReference type="Pfam" id="PF13469">
    <property type="entry name" value="Sulfotransfer_3"/>
    <property type="match status" value="1"/>
</dbReference>
<accession>A0A917FJ88</accession>
<dbReference type="RefSeq" id="WP_188364139.1">
    <property type="nucleotide sequence ID" value="NZ_BAABJF010000032.1"/>
</dbReference>